<dbReference type="InterPro" id="IPR018499">
    <property type="entry name" value="Tetraspanin/Peripherin"/>
</dbReference>
<evidence type="ECO:0000256" key="2">
    <source>
        <dbReference type="ARBA" id="ARBA00022692"/>
    </source>
</evidence>
<evidence type="ECO:0000313" key="7">
    <source>
        <dbReference type="Proteomes" id="UP000479000"/>
    </source>
</evidence>
<dbReference type="Gene3D" id="1.10.1450.10">
    <property type="entry name" value="Tetraspanin"/>
    <property type="match status" value="1"/>
</dbReference>
<dbReference type="EMBL" id="CADCXU010020122">
    <property type="protein sequence ID" value="CAB0008086.1"/>
    <property type="molecule type" value="Genomic_DNA"/>
</dbReference>
<dbReference type="SUPFAM" id="SSF48652">
    <property type="entry name" value="Tetraspanin"/>
    <property type="match status" value="1"/>
</dbReference>
<dbReference type="InterPro" id="IPR008952">
    <property type="entry name" value="Tetraspanin_EC2_sf"/>
</dbReference>
<accession>A0A6H5GY41</accession>
<proteinExistence type="predicted"/>
<dbReference type="Pfam" id="PF00335">
    <property type="entry name" value="Tetraspanin"/>
    <property type="match status" value="1"/>
</dbReference>
<reference evidence="6 7" key="1">
    <citation type="submission" date="2020-02" db="EMBL/GenBank/DDBJ databases">
        <authorList>
            <person name="Ferguson B K."/>
        </authorList>
    </citation>
    <scope>NUCLEOTIDE SEQUENCE [LARGE SCALE GENOMIC DNA]</scope>
</reference>
<dbReference type="PANTHER" id="PTHR19282:SF273">
    <property type="entry name" value="TETRASPANIN"/>
    <property type="match status" value="1"/>
</dbReference>
<sequence>MEILEIVFHVMNGMLGLFGFAMFVSGIVFFTNGESLDDPYFISSVVSVSVIGLAVVVMSVVGALGVIRWMRSLQLTYSVILGMLAIMVLVQSITFIISFKPDSTTGARTMTRMMKAYPSDKTKVDELQKKYKCCGTTAYDYRDVGLPPSCCDAPPCTECNMYTRLCDLVREAKIAHGRPSSYWSTVNIANFPISAYYIGMAVFMEVVHRTKAPPREEE</sequence>
<keyword evidence="2 5" id="KW-0812">Transmembrane</keyword>
<keyword evidence="7" id="KW-1185">Reference proteome</keyword>
<organism evidence="6 7">
    <name type="scientific">Nesidiocoris tenuis</name>
    <dbReference type="NCBI Taxonomy" id="355587"/>
    <lineage>
        <taxon>Eukaryota</taxon>
        <taxon>Metazoa</taxon>
        <taxon>Ecdysozoa</taxon>
        <taxon>Arthropoda</taxon>
        <taxon>Hexapoda</taxon>
        <taxon>Insecta</taxon>
        <taxon>Pterygota</taxon>
        <taxon>Neoptera</taxon>
        <taxon>Paraneoptera</taxon>
        <taxon>Hemiptera</taxon>
        <taxon>Heteroptera</taxon>
        <taxon>Panheteroptera</taxon>
        <taxon>Cimicomorpha</taxon>
        <taxon>Miridae</taxon>
        <taxon>Dicyphina</taxon>
        <taxon>Nesidiocoris</taxon>
    </lineage>
</organism>
<evidence type="ECO:0008006" key="8">
    <source>
        <dbReference type="Google" id="ProtNLM"/>
    </source>
</evidence>
<dbReference type="AlphaFoldDB" id="A0A6H5GY41"/>
<evidence type="ECO:0000256" key="4">
    <source>
        <dbReference type="ARBA" id="ARBA00023136"/>
    </source>
</evidence>
<comment type="subcellular location">
    <subcellularLocation>
        <location evidence="1">Membrane</location>
        <topology evidence="1">Multi-pass membrane protein</topology>
    </subcellularLocation>
</comment>
<name>A0A6H5GY41_9HEMI</name>
<feature type="transmembrane region" description="Helical" evidence="5">
    <location>
        <begin position="79"/>
        <end position="99"/>
    </location>
</feature>
<feature type="transmembrane region" description="Helical" evidence="5">
    <location>
        <begin position="7"/>
        <end position="29"/>
    </location>
</feature>
<evidence type="ECO:0000313" key="6">
    <source>
        <dbReference type="EMBL" id="CAB0008086.1"/>
    </source>
</evidence>
<dbReference type="CDD" id="cd03127">
    <property type="entry name" value="tetraspanin_LEL"/>
    <property type="match status" value="1"/>
</dbReference>
<evidence type="ECO:0000256" key="5">
    <source>
        <dbReference type="SAM" id="Phobius"/>
    </source>
</evidence>
<feature type="transmembrane region" description="Helical" evidence="5">
    <location>
        <begin position="41"/>
        <end position="67"/>
    </location>
</feature>
<gene>
    <name evidence="6" type="ORF">NTEN_LOCUS13332</name>
</gene>
<dbReference type="GO" id="GO:0005886">
    <property type="term" value="C:plasma membrane"/>
    <property type="evidence" value="ECO:0007669"/>
    <property type="project" value="TreeGrafter"/>
</dbReference>
<dbReference type="OrthoDB" id="10033535at2759"/>
<keyword evidence="4 5" id="KW-0472">Membrane</keyword>
<dbReference type="Proteomes" id="UP000479000">
    <property type="component" value="Unassembled WGS sequence"/>
</dbReference>
<protein>
    <recommendedName>
        <fullName evidence="8">Tetraspanin</fullName>
    </recommendedName>
</protein>
<evidence type="ECO:0000256" key="3">
    <source>
        <dbReference type="ARBA" id="ARBA00022989"/>
    </source>
</evidence>
<evidence type="ECO:0000256" key="1">
    <source>
        <dbReference type="ARBA" id="ARBA00004141"/>
    </source>
</evidence>
<keyword evidence="3 5" id="KW-1133">Transmembrane helix</keyword>
<dbReference type="PANTHER" id="PTHR19282">
    <property type="entry name" value="TETRASPANIN"/>
    <property type="match status" value="1"/>
</dbReference>